<dbReference type="Pfam" id="PF09203">
    <property type="entry name" value="MspA"/>
    <property type="match status" value="1"/>
</dbReference>
<name>G7GYV0_9ACTN</name>
<proteinExistence type="predicted"/>
<evidence type="ECO:0000313" key="1">
    <source>
        <dbReference type="EMBL" id="GAB08775.1"/>
    </source>
</evidence>
<dbReference type="Gene3D" id="2.60.40.1650">
    <property type="entry name" value="Porin MspA (Ig-like beta-sandwich domain)"/>
    <property type="match status" value="1"/>
</dbReference>
<keyword evidence="2" id="KW-1185">Reference proteome</keyword>
<evidence type="ECO:0000313" key="2">
    <source>
        <dbReference type="Proteomes" id="UP000035088"/>
    </source>
</evidence>
<protein>
    <recommendedName>
        <fullName evidence="3">MspA family protein</fullName>
    </recommendedName>
</protein>
<accession>G7GYV0</accession>
<dbReference type="STRING" id="1073574.GOARA_021_00120"/>
<gene>
    <name evidence="1" type="ORF">GOARA_021_00120</name>
</gene>
<dbReference type="InterPro" id="IPR015286">
    <property type="entry name" value="Porin_fam_mycobact-type"/>
</dbReference>
<dbReference type="EMBL" id="BAEE01000021">
    <property type="protein sequence ID" value="GAB08775.1"/>
    <property type="molecule type" value="Genomic_DNA"/>
</dbReference>
<organism evidence="1 2">
    <name type="scientific">Gordonia araii NBRC 100433</name>
    <dbReference type="NCBI Taxonomy" id="1073574"/>
    <lineage>
        <taxon>Bacteria</taxon>
        <taxon>Bacillati</taxon>
        <taxon>Actinomycetota</taxon>
        <taxon>Actinomycetes</taxon>
        <taxon>Mycobacteriales</taxon>
        <taxon>Gordoniaceae</taxon>
        <taxon>Gordonia</taxon>
    </lineage>
</organism>
<reference evidence="1 2" key="1">
    <citation type="submission" date="2011-11" db="EMBL/GenBank/DDBJ databases">
        <title>Whole genome shotgun sequence of Gordonia araii NBRC 100433.</title>
        <authorList>
            <person name="Yoshida Y."/>
            <person name="Hosoyama A."/>
            <person name="Tsuchikane K."/>
            <person name="Katsumata H."/>
            <person name="Yamazaki S."/>
            <person name="Fujita N."/>
        </authorList>
    </citation>
    <scope>NUCLEOTIDE SEQUENCE [LARGE SCALE GENOMIC DNA]</scope>
    <source>
        <strain evidence="1 2">NBRC 100433</strain>
    </source>
</reference>
<dbReference type="Proteomes" id="UP000035088">
    <property type="component" value="Unassembled WGS sequence"/>
</dbReference>
<evidence type="ECO:0008006" key="3">
    <source>
        <dbReference type="Google" id="ProtNLM"/>
    </source>
</evidence>
<dbReference type="AlphaFoldDB" id="G7GYV0"/>
<comment type="caution">
    <text evidence="1">The sequence shown here is derived from an EMBL/GenBank/DDBJ whole genome shotgun (WGS) entry which is preliminary data.</text>
</comment>
<sequence>MGDGTVVVFQRVRERATINASVGGTPLHRNAWVSGKFAVRTSRVVDNIEIVPGYVVGCQINIGGASGDGGVGYDADAFGAAAYGGTLTLGPGQARRYYLIDSENADPFGQERHEVKIRYKNAKRGTLSYANSQLSLRGCAGYAQARSFANITIETEFATQTMSFYGRPFSLG</sequence>